<evidence type="ECO:0000259" key="2">
    <source>
        <dbReference type="PROSITE" id="PS51819"/>
    </source>
</evidence>
<sequence length="159" mass="18260">MPVVHSIYHTGFVVENLNRALEFYTQVLGMDIEREPTLSDTPWISEVVGYKGVIMRQAYVGVGDGHSIELIEYIHPRGEVRSDQIDRNRQGSAHAAMVVDDVPAWRERIEASGIKVFGPKYERDLEYPWARYAIYFQDLDGNWLEMVSRDSKPENSKAN</sequence>
<dbReference type="SUPFAM" id="SSF54593">
    <property type="entry name" value="Glyoxalase/Bleomycin resistance protein/Dihydroxybiphenyl dioxygenase"/>
    <property type="match status" value="1"/>
</dbReference>
<reference evidence="3" key="1">
    <citation type="submission" date="2018-05" db="EMBL/GenBank/DDBJ databases">
        <authorList>
            <person name="Lanie J.A."/>
            <person name="Ng W.-L."/>
            <person name="Kazmierczak K.M."/>
            <person name="Andrzejewski T.M."/>
            <person name="Davidsen T.M."/>
            <person name="Wayne K.J."/>
            <person name="Tettelin H."/>
            <person name="Glass J.I."/>
            <person name="Rusch D."/>
            <person name="Podicherti R."/>
            <person name="Tsui H.-C.T."/>
            <person name="Winkler M.E."/>
        </authorList>
    </citation>
    <scope>NUCLEOTIDE SEQUENCE</scope>
</reference>
<proteinExistence type="predicted"/>
<dbReference type="EMBL" id="UINC01017590">
    <property type="protein sequence ID" value="SVA73089.1"/>
    <property type="molecule type" value="Genomic_DNA"/>
</dbReference>
<dbReference type="GO" id="GO:0004493">
    <property type="term" value="F:methylmalonyl-CoA epimerase activity"/>
    <property type="evidence" value="ECO:0007669"/>
    <property type="project" value="TreeGrafter"/>
</dbReference>
<accession>A0A381Y7P3</accession>
<dbReference type="GO" id="GO:0046872">
    <property type="term" value="F:metal ion binding"/>
    <property type="evidence" value="ECO:0007669"/>
    <property type="project" value="UniProtKB-KW"/>
</dbReference>
<dbReference type="CDD" id="cd06587">
    <property type="entry name" value="VOC"/>
    <property type="match status" value="1"/>
</dbReference>
<dbReference type="AlphaFoldDB" id="A0A381Y7P3"/>
<dbReference type="InterPro" id="IPR037523">
    <property type="entry name" value="VOC_core"/>
</dbReference>
<evidence type="ECO:0000313" key="3">
    <source>
        <dbReference type="EMBL" id="SVA73089.1"/>
    </source>
</evidence>
<dbReference type="GO" id="GO:0046491">
    <property type="term" value="P:L-methylmalonyl-CoA metabolic process"/>
    <property type="evidence" value="ECO:0007669"/>
    <property type="project" value="TreeGrafter"/>
</dbReference>
<name>A0A381Y7P3_9ZZZZ</name>
<dbReference type="InterPro" id="IPR051785">
    <property type="entry name" value="MMCE/EMCE_epimerase"/>
</dbReference>
<gene>
    <name evidence="3" type="ORF">METZ01_LOCUS125943</name>
</gene>
<dbReference type="PROSITE" id="PS51819">
    <property type="entry name" value="VOC"/>
    <property type="match status" value="1"/>
</dbReference>
<evidence type="ECO:0000256" key="1">
    <source>
        <dbReference type="ARBA" id="ARBA00022723"/>
    </source>
</evidence>
<dbReference type="GO" id="GO:0004462">
    <property type="term" value="F:lactoylglutathione lyase activity"/>
    <property type="evidence" value="ECO:0007669"/>
    <property type="project" value="InterPro"/>
</dbReference>
<dbReference type="PROSITE" id="PS00934">
    <property type="entry name" value="GLYOXALASE_I_1"/>
    <property type="match status" value="1"/>
</dbReference>
<feature type="domain" description="VOC" evidence="2">
    <location>
        <begin position="6"/>
        <end position="149"/>
    </location>
</feature>
<dbReference type="InterPro" id="IPR004360">
    <property type="entry name" value="Glyas_Fos-R_dOase_dom"/>
</dbReference>
<organism evidence="3">
    <name type="scientific">marine metagenome</name>
    <dbReference type="NCBI Taxonomy" id="408172"/>
    <lineage>
        <taxon>unclassified sequences</taxon>
        <taxon>metagenomes</taxon>
        <taxon>ecological metagenomes</taxon>
    </lineage>
</organism>
<dbReference type="InterPro" id="IPR018146">
    <property type="entry name" value="Glyoxalase_1_CS"/>
</dbReference>
<dbReference type="Gene3D" id="3.10.180.10">
    <property type="entry name" value="2,3-Dihydroxybiphenyl 1,2-Dioxygenase, domain 1"/>
    <property type="match status" value="1"/>
</dbReference>
<dbReference type="InterPro" id="IPR029068">
    <property type="entry name" value="Glyas_Bleomycin-R_OHBP_Dase"/>
</dbReference>
<protein>
    <recommendedName>
        <fullName evidence="2">VOC domain-containing protein</fullName>
    </recommendedName>
</protein>
<keyword evidence="1" id="KW-0479">Metal-binding</keyword>
<dbReference type="Pfam" id="PF00903">
    <property type="entry name" value="Glyoxalase"/>
    <property type="match status" value="1"/>
</dbReference>
<dbReference type="PANTHER" id="PTHR43048:SF3">
    <property type="entry name" value="METHYLMALONYL-COA EPIMERASE, MITOCHONDRIAL"/>
    <property type="match status" value="1"/>
</dbReference>
<dbReference type="PANTHER" id="PTHR43048">
    <property type="entry name" value="METHYLMALONYL-COA EPIMERASE"/>
    <property type="match status" value="1"/>
</dbReference>